<evidence type="ECO:0000256" key="6">
    <source>
        <dbReference type="RuleBase" id="RU368095"/>
    </source>
</evidence>
<dbReference type="Gene3D" id="3.40.50.150">
    <property type="entry name" value="Vaccinia Virus protein VP39"/>
    <property type="match status" value="1"/>
</dbReference>
<dbReference type="InterPro" id="IPR004298">
    <property type="entry name" value="Nicotian_synth"/>
</dbReference>
<dbReference type="PANTHER" id="PTHR32266:SF12">
    <property type="entry name" value="NICOTIANAMINE SYNTHASE 3"/>
    <property type="match status" value="1"/>
</dbReference>
<reference evidence="7 8" key="1">
    <citation type="journal article" date="2020" name="Nat. Food">
        <title>A phased Vanilla planifolia genome enables genetic improvement of flavour and production.</title>
        <authorList>
            <person name="Hasing T."/>
            <person name="Tang H."/>
            <person name="Brym M."/>
            <person name="Khazi F."/>
            <person name="Huang T."/>
            <person name="Chambers A.H."/>
        </authorList>
    </citation>
    <scope>NUCLEOTIDE SEQUENCE [LARGE SCALE GENOMIC DNA]</scope>
    <source>
        <tissue evidence="7">Leaf</tissue>
    </source>
</reference>
<dbReference type="SUPFAM" id="SSF53335">
    <property type="entry name" value="S-adenosyl-L-methionine-dependent methyltransferases"/>
    <property type="match status" value="1"/>
</dbReference>
<comment type="function">
    <text evidence="6">Synthesizes nicotianamine, a polyamine which serves as a sensor for the physiological iron status within the plant, and/or might be involved in the transport of iron.</text>
</comment>
<dbReference type="InterPro" id="IPR029063">
    <property type="entry name" value="SAM-dependent_MTases_sf"/>
</dbReference>
<comment type="caution">
    <text evidence="7">The sequence shown here is derived from an EMBL/GenBank/DDBJ whole genome shotgun (WGS) entry which is preliminary data.</text>
</comment>
<dbReference type="PROSITE" id="PS51142">
    <property type="entry name" value="NAS"/>
    <property type="match status" value="1"/>
</dbReference>
<keyword evidence="8" id="KW-1185">Reference proteome</keyword>
<gene>
    <name evidence="7" type="ORF">HPP92_008951</name>
</gene>
<name>A0A835RFA6_VANPL</name>
<proteinExistence type="inferred from homology"/>
<dbReference type="GO" id="GO:0030410">
    <property type="term" value="F:nicotianamine synthase activity"/>
    <property type="evidence" value="ECO:0007669"/>
    <property type="project" value="UniProtKB-UniRule"/>
</dbReference>
<evidence type="ECO:0000313" key="7">
    <source>
        <dbReference type="EMBL" id="KAG0484872.1"/>
    </source>
</evidence>
<dbReference type="GO" id="GO:0030418">
    <property type="term" value="P:nicotianamine biosynthetic process"/>
    <property type="evidence" value="ECO:0007669"/>
    <property type="project" value="UniProtKB-UniRule"/>
</dbReference>
<evidence type="ECO:0000256" key="1">
    <source>
        <dbReference type="ARBA" id="ARBA00007009"/>
    </source>
</evidence>
<protein>
    <recommendedName>
        <fullName evidence="2 6">Nicotianamine synthase</fullName>
        <ecNumber evidence="2 6">2.5.1.43</ecNumber>
    </recommendedName>
</protein>
<organism evidence="7 8">
    <name type="scientific">Vanilla planifolia</name>
    <name type="common">Vanilla</name>
    <dbReference type="NCBI Taxonomy" id="51239"/>
    <lineage>
        <taxon>Eukaryota</taxon>
        <taxon>Viridiplantae</taxon>
        <taxon>Streptophyta</taxon>
        <taxon>Embryophyta</taxon>
        <taxon>Tracheophyta</taxon>
        <taxon>Spermatophyta</taxon>
        <taxon>Magnoliopsida</taxon>
        <taxon>Liliopsida</taxon>
        <taxon>Asparagales</taxon>
        <taxon>Orchidaceae</taxon>
        <taxon>Vanilloideae</taxon>
        <taxon>Vanilleae</taxon>
        <taxon>Vanilla</taxon>
    </lineage>
</organism>
<dbReference type="AlphaFoldDB" id="A0A835RFA6"/>
<keyword evidence="3 6" id="KW-0808">Transferase</keyword>
<dbReference type="Proteomes" id="UP000636800">
    <property type="component" value="Unassembled WGS sequence"/>
</dbReference>
<dbReference type="EC" id="2.5.1.43" evidence="2 6"/>
<evidence type="ECO:0000256" key="4">
    <source>
        <dbReference type="ARBA" id="ARBA00022691"/>
    </source>
</evidence>
<evidence type="ECO:0000256" key="2">
    <source>
        <dbReference type="ARBA" id="ARBA00012675"/>
    </source>
</evidence>
<dbReference type="Pfam" id="PF03059">
    <property type="entry name" value="NAS"/>
    <property type="match status" value="1"/>
</dbReference>
<dbReference type="PANTHER" id="PTHR32266">
    <property type="entry name" value="NICOTIANAMINE SYNTHASE 3"/>
    <property type="match status" value="1"/>
</dbReference>
<evidence type="ECO:0000256" key="5">
    <source>
        <dbReference type="ARBA" id="ARBA00049391"/>
    </source>
</evidence>
<dbReference type="OrthoDB" id="681671at2759"/>
<evidence type="ECO:0000256" key="3">
    <source>
        <dbReference type="ARBA" id="ARBA00022679"/>
    </source>
</evidence>
<evidence type="ECO:0000313" key="8">
    <source>
        <dbReference type="Proteomes" id="UP000636800"/>
    </source>
</evidence>
<comment type="catalytic activity">
    <reaction evidence="5 6">
        <text>3 S-adenosyl-L-methionine = nicotianamine + 3 S-methyl-5'-thioadenosine + 3 H(+)</text>
        <dbReference type="Rhea" id="RHEA:16481"/>
        <dbReference type="ChEBI" id="CHEBI:15378"/>
        <dbReference type="ChEBI" id="CHEBI:17509"/>
        <dbReference type="ChEBI" id="CHEBI:58249"/>
        <dbReference type="ChEBI" id="CHEBI:59789"/>
        <dbReference type="EC" id="2.5.1.43"/>
    </reaction>
</comment>
<comment type="similarity">
    <text evidence="1 6">Belongs to the nicotianamine synthase (NAS)-like family.</text>
</comment>
<dbReference type="EMBL" id="JADCNL010000004">
    <property type="protein sequence ID" value="KAG0484872.1"/>
    <property type="molecule type" value="Genomic_DNA"/>
</dbReference>
<sequence>MEEANHVMYVYLPLRFLTAAFGPSGPHLSFVSRDLYIASSFPHLPSTLLHELSSSPNQIDSLLPPPRLPFSLPSKLNASFIFSLFQTIHMGFIPNNKDNEVPTEPRKEEKKEAVEEEEFVDRSVSNLIVRITELYVGICDLPCLQPSPQTNSLFTDLVAACIPPYPSLSLSSLSTTTLAMRKHLISLCSAAESHLERHYSALLLPLALSSSSLLPHLTLFPYFSNYVSLSLLESSLLLSHLPHPPTHLAFLGSGPLPLSSIVLASRHFTSSFFHNYDLDPKATAMAASLVSADFILSSRMEFITADAGAIGESLHRYGVVFLAALVGFNREEKAAVVEHLARHMAPEAMLVVRSAHGARMFLYPVVEPEDLKGFEVLSVYHPDDEVINSVIIARKPAAVQAGGGAATALAGSCKCCERKAMFNGHGGPIMADDLKLEELPSGF</sequence>
<keyword evidence="4 6" id="KW-0949">S-adenosyl-L-methionine</keyword>
<accession>A0A835RFA6</accession>